<gene>
    <name evidence="1" type="ORF">H5P28_07850</name>
</gene>
<evidence type="ECO:0008006" key="3">
    <source>
        <dbReference type="Google" id="ProtNLM"/>
    </source>
</evidence>
<protein>
    <recommendedName>
        <fullName evidence="3">Heparin-sulfate lyase N-terminal domain-containing protein</fullName>
    </recommendedName>
</protein>
<dbReference type="EMBL" id="JACHVB010000020">
    <property type="protein sequence ID" value="MBC2594173.1"/>
    <property type="molecule type" value="Genomic_DNA"/>
</dbReference>
<dbReference type="RefSeq" id="WP_185675155.1">
    <property type="nucleotide sequence ID" value="NZ_JACHVB010000020.1"/>
</dbReference>
<dbReference type="InterPro" id="IPR008929">
    <property type="entry name" value="Chondroitin_lyas"/>
</dbReference>
<evidence type="ECO:0000313" key="1">
    <source>
        <dbReference type="EMBL" id="MBC2594173.1"/>
    </source>
</evidence>
<dbReference type="SUPFAM" id="SSF48230">
    <property type="entry name" value="Chondroitin AC/alginate lyase"/>
    <property type="match status" value="1"/>
</dbReference>
<reference evidence="1 2" key="1">
    <citation type="submission" date="2020-07" db="EMBL/GenBank/DDBJ databases">
        <authorList>
            <person name="Feng X."/>
        </authorList>
    </citation>
    <scope>NUCLEOTIDE SEQUENCE [LARGE SCALE GENOMIC DNA]</scope>
    <source>
        <strain evidence="1 2">JCM31066</strain>
    </source>
</reference>
<organism evidence="1 2">
    <name type="scientific">Ruficoccus amylovorans</name>
    <dbReference type="NCBI Taxonomy" id="1804625"/>
    <lineage>
        <taxon>Bacteria</taxon>
        <taxon>Pseudomonadati</taxon>
        <taxon>Verrucomicrobiota</taxon>
        <taxon>Opitutia</taxon>
        <taxon>Puniceicoccales</taxon>
        <taxon>Cerasicoccaceae</taxon>
        <taxon>Ruficoccus</taxon>
    </lineage>
</organism>
<dbReference type="AlphaFoldDB" id="A0A842HCI0"/>
<keyword evidence="2" id="KW-1185">Reference proteome</keyword>
<name>A0A842HCI0_9BACT</name>
<accession>A0A842HCI0</accession>
<proteinExistence type="predicted"/>
<comment type="caution">
    <text evidence="1">The sequence shown here is derived from an EMBL/GenBank/DDBJ whole genome shotgun (WGS) entry which is preliminary data.</text>
</comment>
<dbReference type="Proteomes" id="UP000546464">
    <property type="component" value="Unassembled WGS sequence"/>
</dbReference>
<evidence type="ECO:0000313" key="2">
    <source>
        <dbReference type="Proteomes" id="UP000546464"/>
    </source>
</evidence>
<sequence length="624" mass="69979">MMASVALFCNVLSAGTGETNDVSPGKLDPVAVRDDYATRRDQLLSITLGASAGQLSDSTVEAPRTGEQRINIYGGYSAMLLRLGLHVKEANAVIREVAEWFERPHVRGRDLQGEVDFTALELARLYVALKDSPNLEESTREKIRQFFLTQNYASMYHSENHKLVFTTARYLMASELPQETFAAYGMSGAELQVDDAAYLKEFIRYRARTGWGEFDSSGYQALVIKGLLTLYDFAPDPELAALSGAMVNLILADMAVDTESGLYGGARGRVAESDVLRHGQGPLEELQYLYFGIGDYEPGSGKMRLVGQERLSTWETMNEALFSSFRPMDVVLAIALERDLPYENRERKHLHNMEDVLPVEPLEGSIRKLTYLANGYLLGAIQWQDPYPAMTGGGERYAKHQQLEWDFSVTASPGARIFTHHPGNSGLHTYWRGSDYRNTVQTFQQKNAVLATWDIPGSSRYKYIHAYLPAKEFDEIREDAGWVFARKGDVLAAVYLHGGYEWTKTGPYAYMELTSPGLKKASVFECGHLNDFGSFDEFCARIVKNKVTFDPQTLELSYDSARNGLIVIRPDGTRMVNGQAVDLDYPTYGSPYLQSPWDSGIVAFRAGGMERVVDFNDEPFRFER</sequence>